<keyword evidence="5" id="KW-0479">Metal-binding</keyword>
<keyword evidence="3" id="KW-0926">Vacuole</keyword>
<dbReference type="PANTHER" id="PTHR10426:SF21">
    <property type="entry name" value="PROTEIN STRICTOSIDINE SYNTHASE-LIKE 13"/>
    <property type="match status" value="1"/>
</dbReference>
<organism evidence="7 8">
    <name type="scientific">Hevea brasiliensis</name>
    <name type="common">Para rubber tree</name>
    <name type="synonym">Siphonia brasiliensis</name>
    <dbReference type="NCBI Taxonomy" id="3981"/>
    <lineage>
        <taxon>Eukaryota</taxon>
        <taxon>Viridiplantae</taxon>
        <taxon>Streptophyta</taxon>
        <taxon>Embryophyta</taxon>
        <taxon>Tracheophyta</taxon>
        <taxon>Spermatophyta</taxon>
        <taxon>Magnoliopsida</taxon>
        <taxon>eudicotyledons</taxon>
        <taxon>Gunneridae</taxon>
        <taxon>Pentapetalae</taxon>
        <taxon>rosids</taxon>
        <taxon>fabids</taxon>
        <taxon>Malpighiales</taxon>
        <taxon>Euphorbiaceae</taxon>
        <taxon>Crotonoideae</taxon>
        <taxon>Micrandreae</taxon>
        <taxon>Hevea</taxon>
    </lineage>
</organism>
<evidence type="ECO:0000256" key="5">
    <source>
        <dbReference type="PROSITE-ProRule" id="PRU00047"/>
    </source>
</evidence>
<comment type="subcellular location">
    <subcellularLocation>
        <location evidence="1">Vacuole</location>
    </subcellularLocation>
</comment>
<dbReference type="Gene3D" id="2.120.10.30">
    <property type="entry name" value="TolB, C-terminal domain"/>
    <property type="match status" value="2"/>
</dbReference>
<reference evidence="7" key="1">
    <citation type="journal article" date="2023" name="Plant Biotechnol. J.">
        <title>Chromosome-level wild Hevea brasiliensis genome provides new tools for genomic-assisted breeding and valuable loci to elevate rubber yield.</title>
        <authorList>
            <person name="Cheng H."/>
            <person name="Song X."/>
            <person name="Hu Y."/>
            <person name="Wu T."/>
            <person name="Yang Q."/>
            <person name="An Z."/>
            <person name="Feng S."/>
            <person name="Deng Z."/>
            <person name="Wu W."/>
            <person name="Zeng X."/>
            <person name="Tu M."/>
            <person name="Wang X."/>
            <person name="Huang H."/>
        </authorList>
    </citation>
    <scope>NUCLEOTIDE SEQUENCE</scope>
    <source>
        <strain evidence="7">MT/VB/25A 57/8</strain>
    </source>
</reference>
<evidence type="ECO:0000313" key="7">
    <source>
        <dbReference type="EMBL" id="KAJ9189177.1"/>
    </source>
</evidence>
<evidence type="ECO:0000256" key="4">
    <source>
        <dbReference type="ARBA" id="ARBA00023180"/>
    </source>
</evidence>
<comment type="caution">
    <text evidence="7">The sequence shown here is derived from an EMBL/GenBank/DDBJ whole genome shotgun (WGS) entry which is preliminary data.</text>
</comment>
<feature type="domain" description="CCHC-type" evidence="6">
    <location>
        <begin position="182"/>
        <end position="197"/>
    </location>
</feature>
<dbReference type="PANTHER" id="PTHR10426">
    <property type="entry name" value="STRICTOSIDINE SYNTHASE-RELATED"/>
    <property type="match status" value="1"/>
</dbReference>
<evidence type="ECO:0000256" key="1">
    <source>
        <dbReference type="ARBA" id="ARBA00004116"/>
    </source>
</evidence>
<evidence type="ECO:0000256" key="2">
    <source>
        <dbReference type="ARBA" id="ARBA00009191"/>
    </source>
</evidence>
<evidence type="ECO:0000259" key="6">
    <source>
        <dbReference type="PROSITE" id="PS50158"/>
    </source>
</evidence>
<comment type="similarity">
    <text evidence="2">Belongs to the strictosidine synthase family.</text>
</comment>
<dbReference type="EMBL" id="JARPOI010000001">
    <property type="protein sequence ID" value="KAJ9189177.1"/>
    <property type="molecule type" value="Genomic_DNA"/>
</dbReference>
<dbReference type="Proteomes" id="UP001174677">
    <property type="component" value="Chromosome 1"/>
</dbReference>
<keyword evidence="8" id="KW-1185">Reference proteome</keyword>
<dbReference type="InterPro" id="IPR001878">
    <property type="entry name" value="Znf_CCHC"/>
</dbReference>
<sequence>MDPFKISLIGRYDFRPKKYDIAPYKQVMDRWPRDLEGLLRNGKLEFDDHVFGLESFVFDSLGCGPYTRLVDGHVVRWIGKDIRWETFALVTSNCKKVVTFSTSWKFHHLGRPLTSFSSKIFPTHKDYKVKGFIGPDTGLERPVWSIYGHFPGHSNKGITAVPECTHCGKKHRGECQLLTRGCFKCGATDHYLRDCPQRIGPHHIPSFLLEGEATSRLLRYNPLTITTHVVLDGLAFPNGLQLSKDQTFLLFAETTNCPKTRIVELVANLPGFPNNVKLNDKGQFWVAIDCCRTPAQEVLTIIRMYTVISPFNENGEILEVLEDPKRVVMKLVSEVKEVEGKLWIGTVAHNHITTLPYPYNPSLQLLIDNSVIY</sequence>
<keyword evidence="5" id="KW-0862">Zinc</keyword>
<name>A0ABQ9NBU8_HEVBR</name>
<dbReference type="Pfam" id="PF03088">
    <property type="entry name" value="Str_synth"/>
    <property type="match status" value="1"/>
</dbReference>
<dbReference type="PROSITE" id="PS50158">
    <property type="entry name" value="ZF_CCHC"/>
    <property type="match status" value="1"/>
</dbReference>
<accession>A0ABQ9NBU8</accession>
<dbReference type="SUPFAM" id="SSF63829">
    <property type="entry name" value="Calcium-dependent phosphotriesterase"/>
    <property type="match status" value="1"/>
</dbReference>
<keyword evidence="5" id="KW-0863">Zinc-finger</keyword>
<dbReference type="InterPro" id="IPR011042">
    <property type="entry name" value="6-blade_b-propeller_TolB-like"/>
</dbReference>
<evidence type="ECO:0000313" key="8">
    <source>
        <dbReference type="Proteomes" id="UP001174677"/>
    </source>
</evidence>
<proteinExistence type="inferred from homology"/>
<dbReference type="InterPro" id="IPR018119">
    <property type="entry name" value="Strictosidine_synth_cons-reg"/>
</dbReference>
<keyword evidence="4" id="KW-0325">Glycoprotein</keyword>
<protein>
    <recommendedName>
        <fullName evidence="6">CCHC-type domain-containing protein</fullName>
    </recommendedName>
</protein>
<evidence type="ECO:0000256" key="3">
    <source>
        <dbReference type="ARBA" id="ARBA00022554"/>
    </source>
</evidence>
<gene>
    <name evidence="7" type="ORF">P3X46_000503</name>
</gene>
<dbReference type="SMART" id="SM00343">
    <property type="entry name" value="ZnF_C2HC"/>
    <property type="match status" value="1"/>
</dbReference>